<dbReference type="PROSITE" id="PS50005">
    <property type="entry name" value="TPR"/>
    <property type="match status" value="1"/>
</dbReference>
<organism evidence="4 5">
    <name type="scientific">Holtiella tumoricola</name>
    <dbReference type="NCBI Taxonomy" id="3018743"/>
    <lineage>
        <taxon>Bacteria</taxon>
        <taxon>Bacillati</taxon>
        <taxon>Bacillota</taxon>
        <taxon>Clostridia</taxon>
        <taxon>Lachnospirales</taxon>
        <taxon>Cellulosilyticaceae</taxon>
        <taxon>Holtiella</taxon>
    </lineage>
</organism>
<dbReference type="PANTHER" id="PTHR46558">
    <property type="entry name" value="TRACRIPTIONAL REGULATORY PROTEIN-RELATED-RELATED"/>
    <property type="match status" value="1"/>
</dbReference>
<dbReference type="InterPro" id="IPR019734">
    <property type="entry name" value="TPR_rpt"/>
</dbReference>
<protein>
    <submittedName>
        <fullName evidence="4">Helix-turn-helix domain-containing protein</fullName>
    </submittedName>
</protein>
<dbReference type="SMART" id="SM00028">
    <property type="entry name" value="TPR"/>
    <property type="match status" value="4"/>
</dbReference>
<dbReference type="PROSITE" id="PS50943">
    <property type="entry name" value="HTH_CROC1"/>
    <property type="match status" value="1"/>
</dbReference>
<evidence type="ECO:0000259" key="3">
    <source>
        <dbReference type="PROSITE" id="PS50943"/>
    </source>
</evidence>
<dbReference type="Pfam" id="PF01381">
    <property type="entry name" value="HTH_3"/>
    <property type="match status" value="1"/>
</dbReference>
<dbReference type="SUPFAM" id="SSF47413">
    <property type="entry name" value="lambda repressor-like DNA-binding domains"/>
    <property type="match status" value="1"/>
</dbReference>
<evidence type="ECO:0000256" key="2">
    <source>
        <dbReference type="PROSITE-ProRule" id="PRU00339"/>
    </source>
</evidence>
<evidence type="ECO:0000313" key="4">
    <source>
        <dbReference type="EMBL" id="MDA3730000.1"/>
    </source>
</evidence>
<feature type="repeat" description="TPR" evidence="2">
    <location>
        <begin position="215"/>
        <end position="248"/>
    </location>
</feature>
<reference evidence="4" key="1">
    <citation type="journal article" date="2023" name="Int. J. Syst. Evol. Microbiol.">
        <title>&lt;i&gt;Holtiella tumoricola&lt;/i&gt; gen. nov. sp. nov., isolated from a human clinical sample.</title>
        <authorList>
            <person name="Allen-Vercoe E."/>
            <person name="Daigneault M.C."/>
            <person name="Vancuren S.J."/>
            <person name="Cochrane K."/>
            <person name="O'Neal L.L."/>
            <person name="Sankaranarayanan K."/>
            <person name="Lawson P.A."/>
        </authorList>
    </citation>
    <scope>NUCLEOTIDE SEQUENCE</scope>
    <source>
        <strain evidence="4">CC70A</strain>
    </source>
</reference>
<dbReference type="RefSeq" id="WP_271010754.1">
    <property type="nucleotide sequence ID" value="NZ_JAQIFT010000006.1"/>
</dbReference>
<dbReference type="AlphaFoldDB" id="A0AA42DJG8"/>
<dbReference type="InterPro" id="IPR001387">
    <property type="entry name" value="Cro/C1-type_HTH"/>
</dbReference>
<keyword evidence="2" id="KW-0802">TPR repeat</keyword>
<dbReference type="InterPro" id="IPR011990">
    <property type="entry name" value="TPR-like_helical_dom_sf"/>
</dbReference>
<dbReference type="PANTHER" id="PTHR46558:SF11">
    <property type="entry name" value="HTH-TYPE TRANSCRIPTIONAL REGULATOR XRE"/>
    <property type="match status" value="1"/>
</dbReference>
<name>A0AA42DJG8_9FIRM</name>
<dbReference type="SMART" id="SM00530">
    <property type="entry name" value="HTH_XRE"/>
    <property type="match status" value="1"/>
</dbReference>
<keyword evidence="1" id="KW-0238">DNA-binding</keyword>
<sequence>MNIGKQIKSLRLQKNVKQEELANYLGVSPQAVSKWETEMSVPDIALLPKLATYFGITIDELFQLPNETEFERIENMYWNERRIKTETFDHAVRFLEGVLKQEPNNVRAYENLACLYNHRAHSDHELASEYAKKVLDLEPSNKSGWCAYLEANRGVCGDEWYDNHFTVIEYFKTFLEKNPNSFLGLYAIIENLLDDERYEEAVPYIEQIRKVKNNYQANMYIGDVAYGKGDLEKAKELWNAAVEEHPNTWQAYCSRADRYKKIGMIQEALNDYETCFNIQESPRITDGLHSLAQMHERMGDYEAAIKDRERIVQCLKEDYEKTSGESIDIHKREIERLKSLRNE</sequence>
<dbReference type="Pfam" id="PF13432">
    <property type="entry name" value="TPR_16"/>
    <property type="match status" value="1"/>
</dbReference>
<proteinExistence type="predicted"/>
<dbReference type="Gene3D" id="1.10.260.40">
    <property type="entry name" value="lambda repressor-like DNA-binding domains"/>
    <property type="match status" value="1"/>
</dbReference>
<dbReference type="EMBL" id="JAQIFT010000006">
    <property type="protein sequence ID" value="MDA3730000.1"/>
    <property type="molecule type" value="Genomic_DNA"/>
</dbReference>
<evidence type="ECO:0000313" key="5">
    <source>
        <dbReference type="Proteomes" id="UP001169242"/>
    </source>
</evidence>
<feature type="domain" description="HTH cro/C1-type" evidence="3">
    <location>
        <begin position="7"/>
        <end position="61"/>
    </location>
</feature>
<dbReference type="SUPFAM" id="SSF81901">
    <property type="entry name" value="HCP-like"/>
    <property type="match status" value="1"/>
</dbReference>
<dbReference type="GO" id="GO:0003677">
    <property type="term" value="F:DNA binding"/>
    <property type="evidence" value="ECO:0007669"/>
    <property type="project" value="UniProtKB-KW"/>
</dbReference>
<comment type="caution">
    <text evidence="4">The sequence shown here is derived from an EMBL/GenBank/DDBJ whole genome shotgun (WGS) entry which is preliminary data.</text>
</comment>
<keyword evidence="5" id="KW-1185">Reference proteome</keyword>
<evidence type="ECO:0000256" key="1">
    <source>
        <dbReference type="ARBA" id="ARBA00023125"/>
    </source>
</evidence>
<accession>A0AA42DJG8</accession>
<gene>
    <name evidence="4" type="ORF">PBV87_00535</name>
</gene>
<dbReference type="CDD" id="cd00093">
    <property type="entry name" value="HTH_XRE"/>
    <property type="match status" value="1"/>
</dbReference>
<dbReference type="Proteomes" id="UP001169242">
    <property type="component" value="Unassembled WGS sequence"/>
</dbReference>
<dbReference type="Gene3D" id="1.25.40.10">
    <property type="entry name" value="Tetratricopeptide repeat domain"/>
    <property type="match status" value="2"/>
</dbReference>
<dbReference type="InterPro" id="IPR010982">
    <property type="entry name" value="Lambda_DNA-bd_dom_sf"/>
</dbReference>